<protein>
    <submittedName>
        <fullName evidence="1">STP1 protein</fullName>
    </submittedName>
</protein>
<organism evidence="1 2">
    <name type="scientific">Plasmodium brasilianum</name>
    <dbReference type="NCBI Taxonomy" id="5824"/>
    <lineage>
        <taxon>Eukaryota</taxon>
        <taxon>Sar</taxon>
        <taxon>Alveolata</taxon>
        <taxon>Apicomplexa</taxon>
        <taxon>Aconoidasida</taxon>
        <taxon>Haemosporida</taxon>
        <taxon>Plasmodiidae</taxon>
        <taxon>Plasmodium</taxon>
        <taxon>Plasmodium (Plasmodium)</taxon>
    </lineage>
</organism>
<evidence type="ECO:0000313" key="2">
    <source>
        <dbReference type="Proteomes" id="UP001056978"/>
    </source>
</evidence>
<accession>A0ACB9YAM6</accession>
<keyword evidence="2" id="KW-1185">Reference proteome</keyword>
<sequence>MGGSQSILLRGERDELNRWATSHKIVNKINYIISKTRFLSTNGIKKEEFRRQCLNLVNFLILQKNARPNILSQRRWEALLKEFLSRYFNKPNTHGICPFILKEEERDLLKLSYKAHDFCEEKNSLLKVLVPYKTEDENTYKCNGDPKCINNFKQYNAWIIKIREVFFKNDIFRKSQAIPPQIHFPKNNCNVFKDETFHELVSAELDQFPNYQYSDKTQANYKENVGEQSITPDPLIQKENTAVEEDFPFSDKNELHITSLSEVPIEETSKIQSEIDNIKQNFLLQVLKHLETPQGTIKPLLEKIFLSNYNETALSAHSEYIVTQDSLHALMRIFKKNKKTKKRQVKLLRMVTSSLASKKTKFLMDKRMEDPLYNDEEIIKNIKIHESNMIKNTKTSKRKKERTKIIIEIHMEVLKEFRNEEWKFIKNEFLSICIEEFTNKIYNTHSHLKNDVLITQRSNRINDIEQQKLLWNKWIKRYGNLSEKLKKEEWFNNLKNEWKKEKAYIEEMEELKKITSNENHNFSFLEREIEILKQCLLKKGIIIEQYLEQDWFKGFEEELQNELYKFEIKETINDGPLINMEELEHKEFYQVLYKYVKKKLLVKLCTLVFITILEECRKEELIYNRELYFDTSINEWKIEMDLRKKLEIAKNITDANENFLENKENMGLMGKDNIKKEIAGWISEDNANINFTVND</sequence>
<gene>
    <name evidence="1" type="ORF">MKS88_001794</name>
</gene>
<evidence type="ECO:0000313" key="1">
    <source>
        <dbReference type="EMBL" id="KAI4839249.1"/>
    </source>
</evidence>
<dbReference type="EMBL" id="CM043775">
    <property type="protein sequence ID" value="KAI4839249.1"/>
    <property type="molecule type" value="Genomic_DNA"/>
</dbReference>
<comment type="caution">
    <text evidence="1">The sequence shown here is derived from an EMBL/GenBank/DDBJ whole genome shotgun (WGS) entry which is preliminary data.</text>
</comment>
<proteinExistence type="predicted"/>
<dbReference type="Proteomes" id="UP001056978">
    <property type="component" value="Chromosome 7"/>
</dbReference>
<reference evidence="1" key="1">
    <citation type="submission" date="2022-06" db="EMBL/GenBank/DDBJ databases">
        <title>The First Complete Genome of the Simian Malaria Parasite Plasmodium brasilianum.</title>
        <authorList>
            <person name="Bajic M."/>
            <person name="Ravishankar S."/>
        </authorList>
    </citation>
    <scope>NUCLEOTIDE SEQUENCE</scope>
    <source>
        <strain evidence="1">Bolivian I</strain>
    </source>
</reference>
<name>A0ACB9YAM6_PLABR</name>